<reference evidence="1" key="1">
    <citation type="journal article" date="2023" name="Mol. Biol. Evol.">
        <title>Third-Generation Sequencing Reveals the Adaptive Role of the Epigenome in Three Deep-Sea Polychaetes.</title>
        <authorList>
            <person name="Perez M."/>
            <person name="Aroh O."/>
            <person name="Sun Y."/>
            <person name="Lan Y."/>
            <person name="Juniper S.K."/>
            <person name="Young C.R."/>
            <person name="Angers B."/>
            <person name="Qian P.Y."/>
        </authorList>
    </citation>
    <scope>NUCLEOTIDE SEQUENCE</scope>
    <source>
        <strain evidence="1">R07B-5</strain>
    </source>
</reference>
<dbReference type="AlphaFoldDB" id="A0AAD9NVE0"/>
<comment type="caution">
    <text evidence="1">The sequence shown here is derived from an EMBL/GenBank/DDBJ whole genome shotgun (WGS) entry which is preliminary data.</text>
</comment>
<keyword evidence="2" id="KW-1185">Reference proteome</keyword>
<evidence type="ECO:0000313" key="1">
    <source>
        <dbReference type="EMBL" id="KAK2180999.1"/>
    </source>
</evidence>
<protein>
    <submittedName>
        <fullName evidence="1">Uncharacterized protein</fullName>
    </submittedName>
</protein>
<sequence>MHVGGQPRHAAGDAGCDCQGGGLCGTPARRILQRRRIMDRGLARVGRRHKSPRRGAAVVVVVDSSSAVSGRCTYAKAIPLVLRSPAAAVDPRCRIPVSCEYRQRREPRLR</sequence>
<evidence type="ECO:0000313" key="2">
    <source>
        <dbReference type="Proteomes" id="UP001209878"/>
    </source>
</evidence>
<proteinExistence type="predicted"/>
<dbReference type="EMBL" id="JAODUO010000416">
    <property type="protein sequence ID" value="KAK2180999.1"/>
    <property type="molecule type" value="Genomic_DNA"/>
</dbReference>
<dbReference type="Proteomes" id="UP001209878">
    <property type="component" value="Unassembled WGS sequence"/>
</dbReference>
<organism evidence="1 2">
    <name type="scientific">Ridgeia piscesae</name>
    <name type="common">Tubeworm</name>
    <dbReference type="NCBI Taxonomy" id="27915"/>
    <lineage>
        <taxon>Eukaryota</taxon>
        <taxon>Metazoa</taxon>
        <taxon>Spiralia</taxon>
        <taxon>Lophotrochozoa</taxon>
        <taxon>Annelida</taxon>
        <taxon>Polychaeta</taxon>
        <taxon>Sedentaria</taxon>
        <taxon>Canalipalpata</taxon>
        <taxon>Sabellida</taxon>
        <taxon>Siboglinidae</taxon>
        <taxon>Ridgeia</taxon>
    </lineage>
</organism>
<gene>
    <name evidence="1" type="ORF">NP493_416g01005</name>
</gene>
<accession>A0AAD9NVE0</accession>
<name>A0AAD9NVE0_RIDPI</name>